<name>A0A0E9XJC2_ANGAN</name>
<evidence type="ECO:0000313" key="1">
    <source>
        <dbReference type="EMBL" id="JAI02750.1"/>
    </source>
</evidence>
<protein>
    <submittedName>
        <fullName evidence="1">Uncharacterized protein</fullName>
    </submittedName>
</protein>
<sequence length="20" mass="2275">MLRVDLKLDVICSALEQPKC</sequence>
<dbReference type="EMBL" id="GBXM01005828">
    <property type="protein sequence ID" value="JAI02750.1"/>
    <property type="molecule type" value="Transcribed_RNA"/>
</dbReference>
<organism evidence="1">
    <name type="scientific">Anguilla anguilla</name>
    <name type="common">European freshwater eel</name>
    <name type="synonym">Muraena anguilla</name>
    <dbReference type="NCBI Taxonomy" id="7936"/>
    <lineage>
        <taxon>Eukaryota</taxon>
        <taxon>Metazoa</taxon>
        <taxon>Chordata</taxon>
        <taxon>Craniata</taxon>
        <taxon>Vertebrata</taxon>
        <taxon>Euteleostomi</taxon>
        <taxon>Actinopterygii</taxon>
        <taxon>Neopterygii</taxon>
        <taxon>Teleostei</taxon>
        <taxon>Anguilliformes</taxon>
        <taxon>Anguillidae</taxon>
        <taxon>Anguilla</taxon>
    </lineage>
</organism>
<proteinExistence type="predicted"/>
<reference evidence="1" key="1">
    <citation type="submission" date="2014-11" db="EMBL/GenBank/DDBJ databases">
        <authorList>
            <person name="Amaro Gonzalez C."/>
        </authorList>
    </citation>
    <scope>NUCLEOTIDE SEQUENCE</scope>
</reference>
<accession>A0A0E9XJC2</accession>
<dbReference type="AlphaFoldDB" id="A0A0E9XJC2"/>
<reference evidence="1" key="2">
    <citation type="journal article" date="2015" name="Fish Shellfish Immunol.">
        <title>Early steps in the European eel (Anguilla anguilla)-Vibrio vulnificus interaction in the gills: Role of the RtxA13 toxin.</title>
        <authorList>
            <person name="Callol A."/>
            <person name="Pajuelo D."/>
            <person name="Ebbesson L."/>
            <person name="Teles M."/>
            <person name="MacKenzie S."/>
            <person name="Amaro C."/>
        </authorList>
    </citation>
    <scope>NUCLEOTIDE SEQUENCE</scope>
</reference>